<dbReference type="Proteomes" id="UP000722989">
    <property type="component" value="Unassembled WGS sequence"/>
</dbReference>
<organism evidence="5 6">
    <name type="scientific">Planosporangium thailandense</name>
    <dbReference type="NCBI Taxonomy" id="765197"/>
    <lineage>
        <taxon>Bacteria</taxon>
        <taxon>Bacillati</taxon>
        <taxon>Actinomycetota</taxon>
        <taxon>Actinomycetes</taxon>
        <taxon>Micromonosporales</taxon>
        <taxon>Micromonosporaceae</taxon>
        <taxon>Planosporangium</taxon>
    </lineage>
</organism>
<evidence type="ECO:0000256" key="4">
    <source>
        <dbReference type="SAM" id="MobiDB-lite"/>
    </source>
</evidence>
<comment type="subcellular location">
    <subcellularLocation>
        <location evidence="3">Cytoplasm</location>
    </subcellularLocation>
</comment>
<dbReference type="HAMAP" id="MF_01384">
    <property type="entry name" value="UreD"/>
    <property type="match status" value="1"/>
</dbReference>
<evidence type="ECO:0000256" key="2">
    <source>
        <dbReference type="ARBA" id="ARBA00023186"/>
    </source>
</evidence>
<dbReference type="RefSeq" id="WP_167926244.1">
    <property type="nucleotide sequence ID" value="NZ_JAATVY010000011.1"/>
</dbReference>
<feature type="region of interest" description="Disordered" evidence="4">
    <location>
        <begin position="1"/>
        <end position="20"/>
    </location>
</feature>
<keyword evidence="2 3" id="KW-0143">Chaperone</keyword>
<comment type="subunit">
    <text evidence="3">UreD, UreF and UreG form a complex that acts as a GTP-hydrolysis-dependent molecular chaperone, activating the urease apoprotein by helping to assemble the nickel containing metallocenter of UreC. The UreE protein probably delivers the nickel.</text>
</comment>
<sequence length="312" mass="33904">MLTPATAAQRDDTDRWAPQPPAALTRQLEAADDGPPRTVGLLDLRFAPISGATRVTRQFQRTPLYIFHPIYLDPGRPGMAFVYLQHQGDGMLSGDRYRMDFEVGAGAEVHLTTQAATKIYRMESGYAAQLVNLTAGAGSLVEYLPDPVIPYRHSRFVGQLDLTAHPQATVLLAETLLPGRVARGEWHAYDLYHATTRIRRPDGRQVAADTLSFGGGYDRADTPARLGVHGVHAAFFALAPHERTRGLHAALLACLDESEDVVAGVSALPFDAGLLTRILGPSSIPVRRALHAAWDTARRHLTGSPAPDLRKG</sequence>
<proteinExistence type="inferred from homology"/>
<protein>
    <recommendedName>
        <fullName evidence="3">Urease accessory protein UreD</fullName>
    </recommendedName>
</protein>
<dbReference type="PANTHER" id="PTHR33643:SF1">
    <property type="entry name" value="UREASE ACCESSORY PROTEIN D"/>
    <property type="match status" value="1"/>
</dbReference>
<reference evidence="5 6" key="1">
    <citation type="submission" date="2020-03" db="EMBL/GenBank/DDBJ databases">
        <title>WGS of the type strain of Planosporangium spp.</title>
        <authorList>
            <person name="Thawai C."/>
        </authorList>
    </citation>
    <scope>NUCLEOTIDE SEQUENCE [LARGE SCALE GENOMIC DNA]</scope>
    <source>
        <strain evidence="5 6">TBRC 5610</strain>
    </source>
</reference>
<evidence type="ECO:0000313" key="5">
    <source>
        <dbReference type="EMBL" id="NJC71332.1"/>
    </source>
</evidence>
<gene>
    <name evidence="3" type="primary">ureD</name>
    <name evidence="5" type="ORF">HC031_16650</name>
</gene>
<dbReference type="PANTHER" id="PTHR33643">
    <property type="entry name" value="UREASE ACCESSORY PROTEIN D"/>
    <property type="match status" value="1"/>
</dbReference>
<comment type="similarity">
    <text evidence="1 3">Belongs to the UreD family.</text>
</comment>
<keyword evidence="6" id="KW-1185">Reference proteome</keyword>
<dbReference type="InterPro" id="IPR002669">
    <property type="entry name" value="UreD"/>
</dbReference>
<name>A0ABX0XZK4_9ACTN</name>
<dbReference type="EMBL" id="JAATVY010000011">
    <property type="protein sequence ID" value="NJC71332.1"/>
    <property type="molecule type" value="Genomic_DNA"/>
</dbReference>
<evidence type="ECO:0000256" key="1">
    <source>
        <dbReference type="ARBA" id="ARBA00007177"/>
    </source>
</evidence>
<evidence type="ECO:0000313" key="6">
    <source>
        <dbReference type="Proteomes" id="UP000722989"/>
    </source>
</evidence>
<comment type="caution">
    <text evidence="5">The sequence shown here is derived from an EMBL/GenBank/DDBJ whole genome shotgun (WGS) entry which is preliminary data.</text>
</comment>
<comment type="function">
    <text evidence="3">Required for maturation of urease via the functional incorporation of the urease nickel metallocenter.</text>
</comment>
<accession>A0ABX0XZK4</accession>
<dbReference type="Pfam" id="PF01774">
    <property type="entry name" value="UreD"/>
    <property type="match status" value="1"/>
</dbReference>
<keyword evidence="3" id="KW-0963">Cytoplasm</keyword>
<evidence type="ECO:0000256" key="3">
    <source>
        <dbReference type="HAMAP-Rule" id="MF_01384"/>
    </source>
</evidence>
<keyword evidence="3" id="KW-0996">Nickel insertion</keyword>